<feature type="region of interest" description="Disordered" evidence="1">
    <location>
        <begin position="46"/>
        <end position="67"/>
    </location>
</feature>
<evidence type="ECO:0000256" key="1">
    <source>
        <dbReference type="SAM" id="MobiDB-lite"/>
    </source>
</evidence>
<protein>
    <submittedName>
        <fullName evidence="2">Uncharacterized protein</fullName>
    </submittedName>
</protein>
<dbReference type="AlphaFoldDB" id="A0A5M9K7W6"/>
<dbReference type="Proteomes" id="UP000322873">
    <property type="component" value="Unassembled WGS sequence"/>
</dbReference>
<gene>
    <name evidence="2" type="ORF">EYC84_004177</name>
</gene>
<keyword evidence="3" id="KW-1185">Reference proteome</keyword>
<proteinExistence type="predicted"/>
<dbReference type="EMBL" id="VICG01000002">
    <property type="protein sequence ID" value="KAA8574945.1"/>
    <property type="molecule type" value="Genomic_DNA"/>
</dbReference>
<accession>A0A5M9K7W6</accession>
<evidence type="ECO:0000313" key="2">
    <source>
        <dbReference type="EMBL" id="KAA8574945.1"/>
    </source>
</evidence>
<name>A0A5M9K7W6_MONFR</name>
<comment type="caution">
    <text evidence="2">The sequence shown here is derived from an EMBL/GenBank/DDBJ whole genome shotgun (WGS) entry which is preliminary data.</text>
</comment>
<organism evidence="2 3">
    <name type="scientific">Monilinia fructicola</name>
    <name type="common">Brown rot fungus</name>
    <name type="synonym">Ciboria fructicola</name>
    <dbReference type="NCBI Taxonomy" id="38448"/>
    <lineage>
        <taxon>Eukaryota</taxon>
        <taxon>Fungi</taxon>
        <taxon>Dikarya</taxon>
        <taxon>Ascomycota</taxon>
        <taxon>Pezizomycotina</taxon>
        <taxon>Leotiomycetes</taxon>
        <taxon>Helotiales</taxon>
        <taxon>Sclerotiniaceae</taxon>
        <taxon>Monilinia</taxon>
    </lineage>
</organism>
<reference evidence="2 3" key="1">
    <citation type="submission" date="2019-06" db="EMBL/GenBank/DDBJ databases">
        <title>Genome Sequence of the Brown Rot Fungal Pathogen Monilinia fructicola.</title>
        <authorList>
            <person name="De Miccolis Angelini R.M."/>
            <person name="Landi L."/>
            <person name="Abate D."/>
            <person name="Pollastro S."/>
            <person name="Romanazzi G."/>
            <person name="Faretra F."/>
        </authorList>
    </citation>
    <scope>NUCLEOTIDE SEQUENCE [LARGE SCALE GENOMIC DNA]</scope>
    <source>
        <strain evidence="2 3">Mfrc123</strain>
    </source>
</reference>
<sequence>MEQGIGQTAQATWHCSEHYYKKPLTQLYTPLIDALSHPPRVCRCHMSSSSQHSSDSTKRLSQPISLL</sequence>
<evidence type="ECO:0000313" key="3">
    <source>
        <dbReference type="Proteomes" id="UP000322873"/>
    </source>
</evidence>